<feature type="region of interest" description="Disordered" evidence="1">
    <location>
        <begin position="1"/>
        <end position="23"/>
    </location>
</feature>
<accession>D6RL78</accession>
<dbReference type="KEGG" id="cci:CC1G_14177"/>
<gene>
    <name evidence="2" type="ORF">CC1G_14177</name>
</gene>
<dbReference type="GeneID" id="9378319"/>
<name>D6RL78_COPC7</name>
<dbReference type="InParanoid" id="D6RL78"/>
<reference evidence="2 3" key="1">
    <citation type="journal article" date="2010" name="Proc. Natl. Acad. Sci. U.S.A.">
        <title>Insights into evolution of multicellular fungi from the assembled chromosomes of the mushroom Coprinopsis cinerea (Coprinus cinereus).</title>
        <authorList>
            <person name="Stajich J.E."/>
            <person name="Wilke S.K."/>
            <person name="Ahren D."/>
            <person name="Au C.H."/>
            <person name="Birren B.W."/>
            <person name="Borodovsky M."/>
            <person name="Burns C."/>
            <person name="Canback B."/>
            <person name="Casselton L.A."/>
            <person name="Cheng C.K."/>
            <person name="Deng J."/>
            <person name="Dietrich F.S."/>
            <person name="Fargo D.C."/>
            <person name="Farman M.L."/>
            <person name="Gathman A.C."/>
            <person name="Goldberg J."/>
            <person name="Guigo R."/>
            <person name="Hoegger P.J."/>
            <person name="Hooker J.B."/>
            <person name="Huggins A."/>
            <person name="James T.Y."/>
            <person name="Kamada T."/>
            <person name="Kilaru S."/>
            <person name="Kodira C."/>
            <person name="Kues U."/>
            <person name="Kupfer D."/>
            <person name="Kwan H.S."/>
            <person name="Lomsadze A."/>
            <person name="Li W."/>
            <person name="Lilly W.W."/>
            <person name="Ma L.J."/>
            <person name="Mackey A.J."/>
            <person name="Manning G."/>
            <person name="Martin F."/>
            <person name="Muraguchi H."/>
            <person name="Natvig D.O."/>
            <person name="Palmerini H."/>
            <person name="Ramesh M.A."/>
            <person name="Rehmeyer C.J."/>
            <person name="Roe B.A."/>
            <person name="Shenoy N."/>
            <person name="Stanke M."/>
            <person name="Ter-Hovhannisyan V."/>
            <person name="Tunlid A."/>
            <person name="Velagapudi R."/>
            <person name="Vision T.J."/>
            <person name="Zeng Q."/>
            <person name="Zolan M.E."/>
            <person name="Pukkila P.J."/>
        </authorList>
    </citation>
    <scope>NUCLEOTIDE SEQUENCE [LARGE SCALE GENOMIC DNA]</scope>
    <source>
        <strain evidence="3">Okayama-7 / 130 / ATCC MYA-4618 / FGSC 9003</strain>
    </source>
</reference>
<protein>
    <submittedName>
        <fullName evidence="2">Uncharacterized protein</fullName>
    </submittedName>
</protein>
<feature type="compositionally biased region" description="Basic and acidic residues" evidence="1">
    <location>
        <begin position="1"/>
        <end position="11"/>
    </location>
</feature>
<evidence type="ECO:0000313" key="3">
    <source>
        <dbReference type="Proteomes" id="UP000001861"/>
    </source>
</evidence>
<dbReference type="HOGENOM" id="CLU_2687744_0_0_1"/>
<proteinExistence type="predicted"/>
<dbReference type="VEuPathDB" id="FungiDB:CC1G_14177"/>
<organism evidence="2 3">
    <name type="scientific">Coprinopsis cinerea (strain Okayama-7 / 130 / ATCC MYA-4618 / FGSC 9003)</name>
    <name type="common">Inky cap fungus</name>
    <name type="synonym">Hormographiella aspergillata</name>
    <dbReference type="NCBI Taxonomy" id="240176"/>
    <lineage>
        <taxon>Eukaryota</taxon>
        <taxon>Fungi</taxon>
        <taxon>Dikarya</taxon>
        <taxon>Basidiomycota</taxon>
        <taxon>Agaricomycotina</taxon>
        <taxon>Agaricomycetes</taxon>
        <taxon>Agaricomycetidae</taxon>
        <taxon>Agaricales</taxon>
        <taxon>Agaricineae</taxon>
        <taxon>Psathyrellaceae</taxon>
        <taxon>Coprinopsis</taxon>
    </lineage>
</organism>
<evidence type="ECO:0000256" key="1">
    <source>
        <dbReference type="SAM" id="MobiDB-lite"/>
    </source>
</evidence>
<sequence length="74" mass="8327">MDECGRPDKVGKPPGIGLEDRYRPRFQYAAREDATNEGTEYASSPTRGIDKVTDLRKNMHLGNIWCCTVVEDPV</sequence>
<comment type="caution">
    <text evidence="2">The sequence shown here is derived from an EMBL/GenBank/DDBJ whole genome shotgun (WGS) entry which is preliminary data.</text>
</comment>
<keyword evidence="3" id="KW-1185">Reference proteome</keyword>
<dbReference type="EMBL" id="AACS02000003">
    <property type="protein sequence ID" value="EFI28150.1"/>
    <property type="molecule type" value="Genomic_DNA"/>
</dbReference>
<dbReference type="Proteomes" id="UP000001861">
    <property type="component" value="Unassembled WGS sequence"/>
</dbReference>
<dbReference type="RefSeq" id="XP_002911644.1">
    <property type="nucleotide sequence ID" value="XM_002911598.1"/>
</dbReference>
<dbReference type="AlphaFoldDB" id="D6RL78"/>
<evidence type="ECO:0000313" key="2">
    <source>
        <dbReference type="EMBL" id="EFI28150.1"/>
    </source>
</evidence>